<gene>
    <name evidence="1" type="ORF">DBX24_06060</name>
</gene>
<protein>
    <submittedName>
        <fullName evidence="1">Uncharacterized protein</fullName>
    </submittedName>
</protein>
<dbReference type="EMBL" id="CP029149">
    <property type="protein sequence ID" value="QHN65476.1"/>
    <property type="molecule type" value="Genomic_DNA"/>
</dbReference>
<dbReference type="RefSeq" id="WP_160224296.1">
    <property type="nucleotide sequence ID" value="NZ_CP029149.1"/>
</dbReference>
<organism evidence="1 2">
    <name type="scientific">Bergeyella cardium</name>
    <dbReference type="NCBI Taxonomy" id="1585976"/>
    <lineage>
        <taxon>Bacteria</taxon>
        <taxon>Pseudomonadati</taxon>
        <taxon>Bacteroidota</taxon>
        <taxon>Flavobacteriia</taxon>
        <taxon>Flavobacteriales</taxon>
        <taxon>Weeksellaceae</taxon>
        <taxon>Bergeyella</taxon>
    </lineage>
</organism>
<dbReference type="AlphaFoldDB" id="A0A6P1QTP6"/>
<dbReference type="Proteomes" id="UP000464318">
    <property type="component" value="Chromosome"/>
</dbReference>
<evidence type="ECO:0000313" key="2">
    <source>
        <dbReference type="Proteomes" id="UP000464318"/>
    </source>
</evidence>
<evidence type="ECO:0000313" key="1">
    <source>
        <dbReference type="EMBL" id="QHN65476.1"/>
    </source>
</evidence>
<dbReference type="KEGG" id="bcad:DBX24_06060"/>
<proteinExistence type="predicted"/>
<accession>A0A6P1QTP6</accession>
<keyword evidence="2" id="KW-1185">Reference proteome</keyword>
<reference evidence="1 2" key="1">
    <citation type="submission" date="2018-04" db="EMBL/GenBank/DDBJ databases">
        <title>Characteristic and Complete Genome Sequencing of A Novel Member of Infective Endocarditis Causative Bacteria: Bergeyella cardium QL-PH.</title>
        <authorList>
            <person name="Pan H."/>
            <person name="Sun E."/>
            <person name="Zhang Y."/>
        </authorList>
    </citation>
    <scope>NUCLEOTIDE SEQUENCE [LARGE SCALE GENOMIC DNA]</scope>
    <source>
        <strain evidence="1 2">HPQL</strain>
    </source>
</reference>
<name>A0A6P1QTP6_9FLAO</name>
<dbReference type="OrthoDB" id="658938at2"/>
<sequence>MIVRNFFQKSGVLAFIGFGVTLVAQQQYEGRVGINTETPSATLNVKAKGNTSKVLEVNDKDSNKLLIVKSDGKVGIGTDTPKESITVEDGHMLLKKGYFMSEDKTNEGGALYLTNTIKDGNAIKTWALYNMTNTKPGVTDEYQKYLPGLHFWAYQGGGKNQGSQMIISDNGNVGIGNRYGKTAPSHKLTVDGNVKITGLATNSGIRFVVVDSDGVLKVSGVAGKSSNKQAENGAVYKSVRTTSDSHIIIEEGDYMIKYTGSASATLGKLPSAKDDKGRELCFFSKNATISTGALGKSTIEAGESKCIISDGEEWITK</sequence>